<dbReference type="Pfam" id="PF14874">
    <property type="entry name" value="PapD-like"/>
    <property type="match status" value="1"/>
</dbReference>
<dbReference type="PANTHER" id="PTHR21963">
    <property type="entry name" value="PF6"/>
    <property type="match status" value="1"/>
</dbReference>
<comment type="caution">
    <text evidence="2">The sequence shown here is derived from an EMBL/GenBank/DDBJ whole genome shotgun (WGS) entry which is preliminary data.</text>
</comment>
<feature type="region of interest" description="Disordered" evidence="1">
    <location>
        <begin position="558"/>
        <end position="579"/>
    </location>
</feature>
<dbReference type="InterPro" id="IPR026173">
    <property type="entry name" value="SPAG17"/>
</dbReference>
<feature type="region of interest" description="Disordered" evidence="1">
    <location>
        <begin position="362"/>
        <end position="401"/>
    </location>
</feature>
<name>A0A7J7JWA0_BUGNE</name>
<evidence type="ECO:0000313" key="2">
    <source>
        <dbReference type="EMBL" id="KAF6029971.1"/>
    </source>
</evidence>
<feature type="compositionally biased region" description="Basic residues" evidence="1">
    <location>
        <begin position="368"/>
        <end position="383"/>
    </location>
</feature>
<feature type="compositionally biased region" description="Acidic residues" evidence="1">
    <location>
        <begin position="215"/>
        <end position="228"/>
    </location>
</feature>
<proteinExistence type="predicted"/>
<feature type="region of interest" description="Disordered" evidence="1">
    <location>
        <begin position="163"/>
        <end position="241"/>
    </location>
</feature>
<dbReference type="GO" id="GO:1990716">
    <property type="term" value="C:axonemal central apparatus"/>
    <property type="evidence" value="ECO:0007669"/>
    <property type="project" value="TreeGrafter"/>
</dbReference>
<feature type="compositionally biased region" description="Basic and acidic residues" evidence="1">
    <location>
        <begin position="472"/>
        <end position="488"/>
    </location>
</feature>
<feature type="region of interest" description="Disordered" evidence="1">
    <location>
        <begin position="424"/>
        <end position="495"/>
    </location>
</feature>
<dbReference type="OrthoDB" id="10257153at2759"/>
<protein>
    <submittedName>
        <fullName evidence="2">SPAG17</fullName>
    </submittedName>
</protein>
<feature type="region of interest" description="Disordered" evidence="1">
    <location>
        <begin position="1290"/>
        <end position="1327"/>
    </location>
</feature>
<reference evidence="2" key="1">
    <citation type="submission" date="2020-06" db="EMBL/GenBank/DDBJ databases">
        <title>Draft genome of Bugula neritina, a colonial animal packing powerful symbionts and potential medicines.</title>
        <authorList>
            <person name="Rayko M."/>
        </authorList>
    </citation>
    <scope>NUCLEOTIDE SEQUENCE [LARGE SCALE GENOMIC DNA]</scope>
    <source>
        <strain evidence="2">Kwan_BN1</strain>
    </source>
</reference>
<sequence length="1660" mass="183356">MFNNETPESQVLKQPTLYNKNDDISFRTDHLSTVYGFNAKEAELAMLEKLPIIGALEPPDVSEKQSMERAAKLQQLLHFCVNEDLSPSDVDRIFKQFVLECMDLTSVTEDGMIVPSCPPPDEQTYCQIVPWDDPYPYYRCMLPRDDAEANIEEAFPLPEGQVSISHGLAPIDSQPSPDQAKEGGSRPSTPGILRKRNSDNNSRSGSRNSVHFSDVGEDVTLTEDDAEPEASTSANPMEPLVPSAHKRTLDEWCFAEHLDRHVLLQTMKNASFTLPYVDTYYHKRDQCLLVVMHNPHNKHLQNEMSWSEKLHSNVGVRNYQEHVANLITDWTISEEAVYHASMISDDVEQDITDAAKAAAAAAKEAKRGASRARSKSPKGRKGSGKSQSPKSTEPSTESYITDSFVKEGSLKAKKAEQDRIAAELAEEERLRNEKAESKRQRSGRKTADSPSKGGKKKDDDRKPSRSGSKQKPGKEEPVPVQEPQKEAEPEPYWPFTGYDLGTSKLMHASGKVSTLFPTDGAIIRSERISFVQGTTSVKTSVVKDGNVFMIHVMEPAEEVKPESSSEVEKAETEESEKAKEMIAVGKHGSFTASFKDGMNMVSPRVTRSTSPLHMSPRLVQVQAQLLILELKEAHKERKGQREGNCCSYSRTSNVKTLNILWNSWLNWHVFIYCNEPDGQPVTILEDEQAPVDTAETEEGVPEPPFQQINLTCPDGLTLSFHIENSITGAKGEPRRLLVRQSYPYKTLGKHKCEEARSVPAMQEASRVIRSDGSVVKNMSNGDVIVLYADGGVSNLTGVTSGVNILQRAESPVRSSSARSGREQAATPTRKASSKKGKDQKQAAQEELEVTEPAVELKGQWVTTSLLVENALVSYASDPESGQMMVTREDHVNTVTYPNDMKIVDHADGTRITTFVKEIERAGDSEMEKQDDSPVIIKQQFVRVECPGYASVEFNCFSSYCMVQFGTGSLLSVMPNGSYYLYHKDGFNLEVNEKSDVLYIPSPRVQLAEVQIGPHIITHNPKTKTDAEVKDIGYTMSHSNFITVRAEDPDGNKFCVRNDGSQTVTLSQQYEEKMKNLGNVAGYGKHAPRFFVVHPSMTGIELLRYEDIAGFLSAAAEDNNVAVIKEPVIEHPGVMAITVLKPHRDNASEAWLGNFSGGSIIPPGLRSRDLKTLPPREVVTPGPKFGTNVGRGLAVGSMVKTPPAPQVIQCPKRLEMRQIIQYKPVDSAHRHQLYESLKRYGDYACSSEENAEHMKPKDPRSDEDKMASIELLKANAEKLKKSDVKKLYETVTIPKPSSAPDTPAPRRSQAEIEKDKRERQEERENRQKKLVKCFLDPASMMEKLARDPTADVATVMGREPVIPQLNENSSPPSIASPGVISPGRPYGPTPMKASKKGEQATPANVDSPAACLAAPLRGENGAEAVKKPEEYSPRIETSNKPTSMKFDATGSPRVQPVRVPDYLTMSSRKNAFPNHQFALVEDPVKRQVNTSSMANAKIRGLEVMPDFVDFGVLKEGATYSFTIAIKNVGVDICRYKIRPPPPSTGLKLIFVPGPIAAGMKAEVKLELYAIAIGVIGESGSGFLSHDLEICTETDIIYLPIKATVLTADQYDQISDQLPRGGKGLGVKHVTDKPPNDYGIVRPRKDLKVASNQSDAILSFLN</sequence>
<feature type="compositionally biased region" description="Basic and acidic residues" evidence="1">
    <location>
        <begin position="424"/>
        <end position="439"/>
    </location>
</feature>
<feature type="compositionally biased region" description="Basic and acidic residues" evidence="1">
    <location>
        <begin position="1307"/>
        <end position="1326"/>
    </location>
</feature>
<feature type="compositionally biased region" description="Polar residues" evidence="1">
    <location>
        <begin position="392"/>
        <end position="401"/>
    </location>
</feature>
<feature type="compositionally biased region" description="Low complexity" evidence="1">
    <location>
        <begin position="199"/>
        <end position="209"/>
    </location>
</feature>
<dbReference type="GO" id="GO:0005576">
    <property type="term" value="C:extracellular region"/>
    <property type="evidence" value="ECO:0007669"/>
    <property type="project" value="GOC"/>
</dbReference>
<dbReference type="GO" id="GO:0003351">
    <property type="term" value="P:epithelial cilium movement involved in extracellular fluid movement"/>
    <property type="evidence" value="ECO:0007669"/>
    <property type="project" value="TreeGrafter"/>
</dbReference>
<feature type="region of interest" description="Disordered" evidence="1">
    <location>
        <begin position="1425"/>
        <end position="1452"/>
    </location>
</feature>
<evidence type="ECO:0000313" key="3">
    <source>
        <dbReference type="Proteomes" id="UP000593567"/>
    </source>
</evidence>
<keyword evidence="3" id="KW-1185">Reference proteome</keyword>
<organism evidence="2 3">
    <name type="scientific">Bugula neritina</name>
    <name type="common">Brown bryozoan</name>
    <name type="synonym">Sertularia neritina</name>
    <dbReference type="NCBI Taxonomy" id="10212"/>
    <lineage>
        <taxon>Eukaryota</taxon>
        <taxon>Metazoa</taxon>
        <taxon>Spiralia</taxon>
        <taxon>Lophotrochozoa</taxon>
        <taxon>Bryozoa</taxon>
        <taxon>Gymnolaemata</taxon>
        <taxon>Cheilostomatida</taxon>
        <taxon>Flustrina</taxon>
        <taxon>Buguloidea</taxon>
        <taxon>Bugulidae</taxon>
        <taxon>Bugula</taxon>
    </lineage>
</organism>
<gene>
    <name evidence="2" type="ORF">EB796_011728</name>
</gene>
<evidence type="ECO:0000256" key="1">
    <source>
        <dbReference type="SAM" id="MobiDB-lite"/>
    </source>
</evidence>
<feature type="region of interest" description="Disordered" evidence="1">
    <location>
        <begin position="807"/>
        <end position="848"/>
    </location>
</feature>
<dbReference type="PANTHER" id="PTHR21963:SF1">
    <property type="entry name" value="SPERM-ASSOCIATED ANTIGEN 17"/>
    <property type="match status" value="1"/>
</dbReference>
<dbReference type="GO" id="GO:1904158">
    <property type="term" value="P:axonemal central apparatus assembly"/>
    <property type="evidence" value="ECO:0007669"/>
    <property type="project" value="TreeGrafter"/>
</dbReference>
<accession>A0A7J7JWA0</accession>
<dbReference type="EMBL" id="VXIV02001772">
    <property type="protein sequence ID" value="KAF6029971.1"/>
    <property type="molecule type" value="Genomic_DNA"/>
</dbReference>
<dbReference type="Proteomes" id="UP000593567">
    <property type="component" value="Unassembled WGS sequence"/>
</dbReference>